<dbReference type="OrthoDB" id="1411830at2759"/>
<dbReference type="InterPro" id="IPR032675">
    <property type="entry name" value="LRR_dom_sf"/>
</dbReference>
<dbReference type="SUPFAM" id="SSF52058">
    <property type="entry name" value="L domain-like"/>
    <property type="match status" value="1"/>
</dbReference>
<dbReference type="InterPro" id="IPR001810">
    <property type="entry name" value="F-box_dom"/>
</dbReference>
<dbReference type="CDD" id="cd22160">
    <property type="entry name" value="F-box_AtFBL13-like"/>
    <property type="match status" value="1"/>
</dbReference>
<dbReference type="Gene3D" id="1.20.1280.50">
    <property type="match status" value="1"/>
</dbReference>
<keyword evidence="3" id="KW-1185">Reference proteome</keyword>
<dbReference type="AlphaFoldDB" id="A0A6P4BS12"/>
<dbReference type="Pfam" id="PF00646">
    <property type="entry name" value="F-box"/>
    <property type="match status" value="1"/>
</dbReference>
<dbReference type="PROSITE" id="PS50181">
    <property type="entry name" value="FBOX"/>
    <property type="match status" value="1"/>
</dbReference>
<accession>A0A6P4BS12</accession>
<protein>
    <submittedName>
        <fullName evidence="4">FBD-associated F-box protein At4g10400 isoform X1</fullName>
    </submittedName>
</protein>
<gene>
    <name evidence="4" type="primary">LOC107467545</name>
</gene>
<dbReference type="Pfam" id="PF08387">
    <property type="entry name" value="FBD"/>
    <property type="match status" value="1"/>
</dbReference>
<proteinExistence type="predicted"/>
<dbReference type="GeneID" id="107467545"/>
<dbReference type="SMART" id="SM00579">
    <property type="entry name" value="FBD"/>
    <property type="match status" value="1"/>
</dbReference>
<dbReference type="PANTHER" id="PTHR31900">
    <property type="entry name" value="F-BOX/RNI SUPERFAMILY PROTEIN-RELATED"/>
    <property type="match status" value="1"/>
</dbReference>
<sequence length="471" mass="54075">MERIQKGKMDRISALPDSLIGHILSFLPTKTAVSTSLLSRRWRYLWQHLQDFNFQLDQEDEDEDVDEDEDEQYDLSFMHFSAFVNGVLAQRRNRDIRKFRLSSSYTGEATFHERSFNYWSLAAIGPQLQDLNLSLYEPYSKDHFLWFPSSSVLRGIFSCTSLISLTLDGLICVNKISSVHLPALRTMRLSIYRVVPLDKIFSGCPILEDLYLQYKEINAPKIIFPNSLKRLEVHNCKSSTSREVEVEIDAPALEYLTFFLYIGLSQLTVNNLHNVKVADLDLREDDLDYIHMLLNALNRIKKLHLRSSIIECILGAPAFDFPEFSCLLHLELECFNPTLIINLLYKCPMLQVFKICNDGQIWIEPTGNSSSWTPPTCVPDCLASQLTKIEFKGYKGSKDELGFIAYILKSGIVLQTVTVNLDSLKNEKDKSKKKYNITKELCAIPRGSNMCRIEIKDSDIFPSDAGREVHR</sequence>
<dbReference type="SUPFAM" id="SSF81383">
    <property type="entry name" value="F-box domain"/>
    <property type="match status" value="1"/>
</dbReference>
<evidence type="ECO:0000313" key="4">
    <source>
        <dbReference type="RefSeq" id="XP_015942195.1"/>
    </source>
</evidence>
<dbReference type="PANTHER" id="PTHR31900:SF34">
    <property type="entry name" value="EMB|CAB62440.1-RELATED"/>
    <property type="match status" value="1"/>
</dbReference>
<dbReference type="Gene3D" id="3.80.10.10">
    <property type="entry name" value="Ribonuclease Inhibitor"/>
    <property type="match status" value="1"/>
</dbReference>
<feature type="domain" description="F-box" evidence="2">
    <location>
        <begin position="9"/>
        <end position="57"/>
    </location>
</feature>
<name>A0A6P4BS12_ARADU</name>
<feature type="coiled-coil region" evidence="1">
    <location>
        <begin position="414"/>
        <end position="441"/>
    </location>
</feature>
<evidence type="ECO:0000313" key="3">
    <source>
        <dbReference type="Proteomes" id="UP000515211"/>
    </source>
</evidence>
<dbReference type="InterPro" id="IPR036047">
    <property type="entry name" value="F-box-like_dom_sf"/>
</dbReference>
<evidence type="ECO:0000256" key="1">
    <source>
        <dbReference type="SAM" id="Coils"/>
    </source>
</evidence>
<dbReference type="Proteomes" id="UP000515211">
    <property type="component" value="Chromosome 1"/>
</dbReference>
<organism evidence="3 4">
    <name type="scientific">Arachis duranensis</name>
    <name type="common">Wild peanut</name>
    <dbReference type="NCBI Taxonomy" id="130453"/>
    <lineage>
        <taxon>Eukaryota</taxon>
        <taxon>Viridiplantae</taxon>
        <taxon>Streptophyta</taxon>
        <taxon>Embryophyta</taxon>
        <taxon>Tracheophyta</taxon>
        <taxon>Spermatophyta</taxon>
        <taxon>Magnoliopsida</taxon>
        <taxon>eudicotyledons</taxon>
        <taxon>Gunneridae</taxon>
        <taxon>Pentapetalae</taxon>
        <taxon>rosids</taxon>
        <taxon>fabids</taxon>
        <taxon>Fabales</taxon>
        <taxon>Fabaceae</taxon>
        <taxon>Papilionoideae</taxon>
        <taxon>50 kb inversion clade</taxon>
        <taxon>dalbergioids sensu lato</taxon>
        <taxon>Dalbergieae</taxon>
        <taxon>Pterocarpus clade</taxon>
        <taxon>Arachis</taxon>
    </lineage>
</organism>
<evidence type="ECO:0000259" key="2">
    <source>
        <dbReference type="PROSITE" id="PS50181"/>
    </source>
</evidence>
<dbReference type="Pfam" id="PF24758">
    <property type="entry name" value="LRR_At5g56370"/>
    <property type="match status" value="1"/>
</dbReference>
<keyword evidence="1" id="KW-0175">Coiled coil</keyword>
<dbReference type="InterPro" id="IPR050232">
    <property type="entry name" value="FBL13/AtMIF1-like"/>
</dbReference>
<dbReference type="InterPro" id="IPR055411">
    <property type="entry name" value="LRR_FXL15/At3g58940/PEG3-like"/>
</dbReference>
<dbReference type="RefSeq" id="XP_015942195.1">
    <property type="nucleotide sequence ID" value="XM_016086709.3"/>
</dbReference>
<dbReference type="SMART" id="SM00256">
    <property type="entry name" value="FBOX"/>
    <property type="match status" value="1"/>
</dbReference>
<reference evidence="3" key="1">
    <citation type="journal article" date="2016" name="Nat. Genet.">
        <title>The genome sequences of Arachis duranensis and Arachis ipaensis, the diploid ancestors of cultivated peanut.</title>
        <authorList>
            <person name="Bertioli D.J."/>
            <person name="Cannon S.B."/>
            <person name="Froenicke L."/>
            <person name="Huang G."/>
            <person name="Farmer A.D."/>
            <person name="Cannon E.K."/>
            <person name="Liu X."/>
            <person name="Gao D."/>
            <person name="Clevenger J."/>
            <person name="Dash S."/>
            <person name="Ren L."/>
            <person name="Moretzsohn M.C."/>
            <person name="Shirasawa K."/>
            <person name="Huang W."/>
            <person name="Vidigal B."/>
            <person name="Abernathy B."/>
            <person name="Chu Y."/>
            <person name="Niederhuth C.E."/>
            <person name="Umale P."/>
            <person name="Araujo A.C."/>
            <person name="Kozik A."/>
            <person name="Kim K.D."/>
            <person name="Burow M.D."/>
            <person name="Varshney R.K."/>
            <person name="Wang X."/>
            <person name="Zhang X."/>
            <person name="Barkley N."/>
            <person name="Guimaraes P.M."/>
            <person name="Isobe S."/>
            <person name="Guo B."/>
            <person name="Liao B."/>
            <person name="Stalker H.T."/>
            <person name="Schmitz R.J."/>
            <person name="Scheffler B.E."/>
            <person name="Leal-Bertioli S.C."/>
            <person name="Xun X."/>
            <person name="Jackson S.A."/>
            <person name="Michelmore R."/>
            <person name="Ozias-Akins P."/>
        </authorList>
    </citation>
    <scope>NUCLEOTIDE SEQUENCE [LARGE SCALE GENOMIC DNA]</scope>
    <source>
        <strain evidence="3">cv. V14167</strain>
    </source>
</reference>
<dbReference type="InterPro" id="IPR006566">
    <property type="entry name" value="FBD"/>
</dbReference>
<dbReference type="KEGG" id="adu:107467545"/>
<reference evidence="4" key="2">
    <citation type="submission" date="2025-08" db="UniProtKB">
        <authorList>
            <consortium name="RefSeq"/>
        </authorList>
    </citation>
    <scope>IDENTIFICATION</scope>
    <source>
        <tissue evidence="4">Whole plant</tissue>
    </source>
</reference>
<dbReference type="InterPro" id="IPR053781">
    <property type="entry name" value="F-box_AtFBL13-like"/>
</dbReference>